<dbReference type="PANTHER" id="PTHR13510:SF44">
    <property type="entry name" value="RABENOSYN-5"/>
    <property type="match status" value="1"/>
</dbReference>
<feature type="region of interest" description="Disordered" evidence="1">
    <location>
        <begin position="549"/>
        <end position="568"/>
    </location>
</feature>
<dbReference type="InterPro" id="IPR023393">
    <property type="entry name" value="START-like_dom_sf"/>
</dbReference>
<accession>W4HB62</accession>
<feature type="compositionally biased region" description="Polar residues" evidence="1">
    <location>
        <begin position="15"/>
        <end position="28"/>
    </location>
</feature>
<organism evidence="2">
    <name type="scientific">Aphanomyces astaci</name>
    <name type="common">Crayfish plague agent</name>
    <dbReference type="NCBI Taxonomy" id="112090"/>
    <lineage>
        <taxon>Eukaryota</taxon>
        <taxon>Sar</taxon>
        <taxon>Stramenopiles</taxon>
        <taxon>Oomycota</taxon>
        <taxon>Saprolegniomycetes</taxon>
        <taxon>Saprolegniales</taxon>
        <taxon>Verrucalvaceae</taxon>
        <taxon>Aphanomyces</taxon>
    </lineage>
</organism>
<reference evidence="2" key="1">
    <citation type="submission" date="2013-12" db="EMBL/GenBank/DDBJ databases">
        <title>The Genome Sequence of Aphanomyces astaci APO3.</title>
        <authorList>
            <consortium name="The Broad Institute Genomics Platform"/>
            <person name="Russ C."/>
            <person name="Tyler B."/>
            <person name="van West P."/>
            <person name="Dieguez-Uribeondo J."/>
            <person name="Young S.K."/>
            <person name="Zeng Q."/>
            <person name="Gargeya S."/>
            <person name="Fitzgerald M."/>
            <person name="Abouelleil A."/>
            <person name="Alvarado L."/>
            <person name="Chapman S.B."/>
            <person name="Gainer-Dewar J."/>
            <person name="Goldberg J."/>
            <person name="Griggs A."/>
            <person name="Gujja S."/>
            <person name="Hansen M."/>
            <person name="Howarth C."/>
            <person name="Imamovic A."/>
            <person name="Ireland A."/>
            <person name="Larimer J."/>
            <person name="McCowan C."/>
            <person name="Murphy C."/>
            <person name="Pearson M."/>
            <person name="Poon T.W."/>
            <person name="Priest M."/>
            <person name="Roberts A."/>
            <person name="Saif S."/>
            <person name="Shea T."/>
            <person name="Sykes S."/>
            <person name="Wortman J."/>
            <person name="Nusbaum C."/>
            <person name="Birren B."/>
        </authorList>
    </citation>
    <scope>NUCLEOTIDE SEQUENCE [LARGE SCALE GENOMIC DNA]</scope>
    <source>
        <strain evidence="2">APO3</strain>
    </source>
</reference>
<proteinExistence type="predicted"/>
<protein>
    <recommendedName>
        <fullName evidence="3">START domain-containing protein</fullName>
    </recommendedName>
</protein>
<evidence type="ECO:0008006" key="3">
    <source>
        <dbReference type="Google" id="ProtNLM"/>
    </source>
</evidence>
<dbReference type="AlphaFoldDB" id="W4HB62"/>
<evidence type="ECO:0000313" key="2">
    <source>
        <dbReference type="EMBL" id="ETV89167.1"/>
    </source>
</evidence>
<feature type="compositionally biased region" description="Low complexity" evidence="1">
    <location>
        <begin position="453"/>
        <end position="462"/>
    </location>
</feature>
<dbReference type="OrthoDB" id="79097at2759"/>
<dbReference type="SUPFAM" id="SSF55961">
    <property type="entry name" value="Bet v1-like"/>
    <property type="match status" value="1"/>
</dbReference>
<feature type="region of interest" description="Disordered" evidence="1">
    <location>
        <begin position="15"/>
        <end position="34"/>
    </location>
</feature>
<dbReference type="RefSeq" id="XP_009821567.1">
    <property type="nucleotide sequence ID" value="XM_009823265.1"/>
</dbReference>
<dbReference type="Gene3D" id="3.30.530.20">
    <property type="match status" value="1"/>
</dbReference>
<feature type="compositionally biased region" description="Basic and acidic residues" evidence="1">
    <location>
        <begin position="406"/>
        <end position="415"/>
    </location>
</feature>
<gene>
    <name evidence="2" type="ORF">H257_00535</name>
</gene>
<dbReference type="EMBL" id="KI913114">
    <property type="protein sequence ID" value="ETV89167.1"/>
    <property type="molecule type" value="Genomic_DNA"/>
</dbReference>
<evidence type="ECO:0000256" key="1">
    <source>
        <dbReference type="SAM" id="MobiDB-lite"/>
    </source>
</evidence>
<dbReference type="InterPro" id="IPR052727">
    <property type="entry name" value="Rab4/Rab5_effector"/>
</dbReference>
<dbReference type="PANTHER" id="PTHR13510">
    <property type="entry name" value="FYVE-FINGER-CONTAINING RAB5 EFFECTOR PROTEIN RABENOSYN-5-RELATED"/>
    <property type="match status" value="1"/>
</dbReference>
<dbReference type="GeneID" id="20802531"/>
<dbReference type="VEuPathDB" id="FungiDB:H257_00535"/>
<feature type="region of interest" description="Disordered" evidence="1">
    <location>
        <begin position="404"/>
        <end position="513"/>
    </location>
</feature>
<name>W4HB62_APHAT</name>
<sequence length="568" mass="62695">MPLYHVAASSRTKETSWLTPSSSSTATETLPMDESPVVPPVSDAAMAVYDLELRLLLTTALANNKRYTDQFGHILDDGYRLAMEKRHFRAFRRPTHTSKHDDFLVVGVVTTKLDDIGYALYADTSQASRTINSFLYGNEFVGGGILHTHTIKSPADPYRFFGVKHAIYQLLAPSLFKRREAVYLESMGSTTVDGLPALYTIRRSVDLPQYFGARGCVRMDIQLVNVFMALPSGHVRYFINMTINPHGNFPAWMSNQRSAKLYHVMSTLSQLAQIRRLIAAPTMPPPTSIIAAHSSQKCCMCPCVSKRWRWCRTCGQVTCIACAFHISKPGHLLRASQAPSTVTASSSAPTSKQRPPTTLSSHAALSAMVAPHVKEDYCKKCFHKARNPQAFKPPDTALAGEFADLVPHDMDDTRATPRRRSSRASSAAQALAQYPPVMKHRTDSSGDMYTPLASTASSTTSSKGFRTPKGVPSRILHSEFNTPRHHKRLERTASDGQLFRPTTPKGDAPTGDKLLPLEESAIEFNPDLFESLQYQRKLLADMQALLLLSSSTKSSPRHATPSSSSHVA</sequence>